<dbReference type="Gene3D" id="3.40.50.1220">
    <property type="entry name" value="TPP-binding domain"/>
    <property type="match status" value="1"/>
</dbReference>
<evidence type="ECO:0000259" key="6">
    <source>
        <dbReference type="Pfam" id="PF02776"/>
    </source>
</evidence>
<evidence type="ECO:0000259" key="4">
    <source>
        <dbReference type="Pfam" id="PF00205"/>
    </source>
</evidence>
<evidence type="ECO:0000259" key="5">
    <source>
        <dbReference type="Pfam" id="PF02775"/>
    </source>
</evidence>
<dbReference type="Pfam" id="PF02776">
    <property type="entry name" value="TPP_enzyme_N"/>
    <property type="match status" value="1"/>
</dbReference>
<evidence type="ECO:0000313" key="8">
    <source>
        <dbReference type="Proteomes" id="UP000427716"/>
    </source>
</evidence>
<dbReference type="NCBIfam" id="NF006378">
    <property type="entry name" value="PRK08617.1"/>
    <property type="match status" value="1"/>
</dbReference>
<dbReference type="Gene3D" id="3.40.50.970">
    <property type="match status" value="2"/>
</dbReference>
<dbReference type="GO" id="GO:0030976">
    <property type="term" value="F:thiamine pyrophosphate binding"/>
    <property type="evidence" value="ECO:0007669"/>
    <property type="project" value="InterPro"/>
</dbReference>
<evidence type="ECO:0000313" key="7">
    <source>
        <dbReference type="EMBL" id="QGT77441.1"/>
    </source>
</evidence>
<dbReference type="Pfam" id="PF02775">
    <property type="entry name" value="TPP_enzyme_C"/>
    <property type="match status" value="1"/>
</dbReference>
<reference evidence="7 8" key="1">
    <citation type="submission" date="2019-11" db="EMBL/GenBank/DDBJ databases">
        <authorList>
            <person name="Zhang J."/>
            <person name="Sun C."/>
        </authorList>
    </citation>
    <scope>NUCLEOTIDE SEQUENCE [LARGE SCALE GENOMIC DNA]</scope>
    <source>
        <strain evidence="8">sp2</strain>
    </source>
</reference>
<dbReference type="GO" id="GO:0050660">
    <property type="term" value="F:flavin adenine dinucleotide binding"/>
    <property type="evidence" value="ECO:0007669"/>
    <property type="project" value="TreeGrafter"/>
</dbReference>
<name>A0A6I6D278_9GAMM</name>
<sequence>MAVSWSPAALPAATWKCSRWSIRWSSRFVTSAADRPLDRREDHPVSTGAQLLLRCLENEGVQYVFGIPGEENLDFVDALNESSIELIVTRHEQGAAFMADIVGRLTGKPGVCFSTLGPGATNLVTGVADANMDHAPLIAIAGQAGIDRLHKESHQVLDLVRMFEPITRYASRIITPSAIPETVRRAAKFAEAGKGGASFIELPEDVAAMPVESGFASPLPVTSNGASQPRESSLEQAAEALSAARHPIILAGHGVVRAGASEALAELAERLNIPVANTFMAKGVIPFRHPMALGSVGLQSKDYVNVGFDQADVIVCIGYDLVEYHPQLWHPTRDRQIIHVDTEAAEVDAHYPVATSIVGDINTAMQRLGELTTPHEGPAFRDLREALIEDMNRHADDDCLPIKPQKLIWDLRTALSSRDIVISDVGAHKMWLARMYRSERPNSCIISNGFASMGIALPGAIAAKLLYPERHIVAATGDAGFLMNVQELETAVRCKTPIIVLIWNDGGYGLIDMKQRRGFGRSTGVHFGNPDFVQLAESFGAKGYRVESGDGLLPILKEAMASESVCVIDVPVDYRENEQLTRRLGETLVGG</sequence>
<dbReference type="SUPFAM" id="SSF52467">
    <property type="entry name" value="DHS-like NAD/FAD-binding domain"/>
    <property type="match status" value="1"/>
</dbReference>
<dbReference type="InterPro" id="IPR029035">
    <property type="entry name" value="DHS-like_NAD/FAD-binding_dom"/>
</dbReference>
<dbReference type="NCBIfam" id="NF006187">
    <property type="entry name" value="PRK08322.1"/>
    <property type="match status" value="1"/>
</dbReference>
<dbReference type="InterPro" id="IPR045229">
    <property type="entry name" value="TPP_enz"/>
</dbReference>
<dbReference type="InterPro" id="IPR029061">
    <property type="entry name" value="THDP-binding"/>
</dbReference>
<dbReference type="GO" id="GO:0009097">
    <property type="term" value="P:isoleucine biosynthetic process"/>
    <property type="evidence" value="ECO:0007669"/>
    <property type="project" value="TreeGrafter"/>
</dbReference>
<dbReference type="PANTHER" id="PTHR18968">
    <property type="entry name" value="THIAMINE PYROPHOSPHATE ENZYMES"/>
    <property type="match status" value="1"/>
</dbReference>
<dbReference type="EMBL" id="CP046415">
    <property type="protein sequence ID" value="QGT77441.1"/>
    <property type="molecule type" value="Genomic_DNA"/>
</dbReference>
<accession>A0A6I6D278</accession>
<evidence type="ECO:0000256" key="1">
    <source>
        <dbReference type="ARBA" id="ARBA00007812"/>
    </source>
</evidence>
<dbReference type="GO" id="GO:0000287">
    <property type="term" value="F:magnesium ion binding"/>
    <property type="evidence" value="ECO:0007669"/>
    <property type="project" value="InterPro"/>
</dbReference>
<dbReference type="Proteomes" id="UP000427716">
    <property type="component" value="Chromosome"/>
</dbReference>
<dbReference type="AlphaFoldDB" id="A0A6I6D278"/>
<dbReference type="KEGG" id="ghl:GM160_00285"/>
<dbReference type="InterPro" id="IPR012000">
    <property type="entry name" value="Thiamin_PyroP_enz_cen_dom"/>
</dbReference>
<protein>
    <submittedName>
        <fullName evidence="7">Acetolactate synthase large subunit</fullName>
    </submittedName>
</protein>
<dbReference type="InterPro" id="IPR012001">
    <property type="entry name" value="Thiamin_PyroP_enz_TPP-bd_dom"/>
</dbReference>
<proteinExistence type="inferred from homology"/>
<dbReference type="GO" id="GO:0009099">
    <property type="term" value="P:L-valine biosynthetic process"/>
    <property type="evidence" value="ECO:0007669"/>
    <property type="project" value="TreeGrafter"/>
</dbReference>
<keyword evidence="2 3" id="KW-0786">Thiamine pyrophosphate</keyword>
<gene>
    <name evidence="7" type="ORF">GM160_00285</name>
</gene>
<feature type="domain" description="Thiamine pyrophosphate enzyme N-terminal TPP-binding" evidence="6">
    <location>
        <begin position="47"/>
        <end position="160"/>
    </location>
</feature>
<evidence type="ECO:0000256" key="3">
    <source>
        <dbReference type="RuleBase" id="RU362132"/>
    </source>
</evidence>
<feature type="domain" description="Thiamine pyrophosphate enzyme TPP-binding" evidence="5">
    <location>
        <begin position="424"/>
        <end position="570"/>
    </location>
</feature>
<dbReference type="GO" id="GO:0005948">
    <property type="term" value="C:acetolactate synthase complex"/>
    <property type="evidence" value="ECO:0007669"/>
    <property type="project" value="TreeGrafter"/>
</dbReference>
<dbReference type="CDD" id="cd07035">
    <property type="entry name" value="TPP_PYR_POX_like"/>
    <property type="match status" value="1"/>
</dbReference>
<evidence type="ECO:0000256" key="2">
    <source>
        <dbReference type="ARBA" id="ARBA00023052"/>
    </source>
</evidence>
<keyword evidence="8" id="KW-1185">Reference proteome</keyword>
<feature type="domain" description="Thiamine pyrophosphate enzyme central" evidence="4">
    <location>
        <begin position="234"/>
        <end position="368"/>
    </location>
</feature>
<dbReference type="FunFam" id="3.40.50.970:FF:000007">
    <property type="entry name" value="Acetolactate synthase"/>
    <property type="match status" value="1"/>
</dbReference>
<organism evidence="7 8">
    <name type="scientific">Guyparkeria halophila</name>
    <dbReference type="NCBI Taxonomy" id="47960"/>
    <lineage>
        <taxon>Bacteria</taxon>
        <taxon>Pseudomonadati</taxon>
        <taxon>Pseudomonadota</taxon>
        <taxon>Gammaproteobacteria</taxon>
        <taxon>Chromatiales</taxon>
        <taxon>Thioalkalibacteraceae</taxon>
        <taxon>Guyparkeria</taxon>
    </lineage>
</organism>
<comment type="similarity">
    <text evidence="1 3">Belongs to the TPP enzyme family.</text>
</comment>
<dbReference type="CDD" id="cd02010">
    <property type="entry name" value="TPP_ALS"/>
    <property type="match status" value="1"/>
</dbReference>
<dbReference type="SUPFAM" id="SSF52518">
    <property type="entry name" value="Thiamin diphosphate-binding fold (THDP-binding)"/>
    <property type="match status" value="2"/>
</dbReference>
<dbReference type="GO" id="GO:0003984">
    <property type="term" value="F:acetolactate synthase activity"/>
    <property type="evidence" value="ECO:0007669"/>
    <property type="project" value="TreeGrafter"/>
</dbReference>
<dbReference type="InterPro" id="IPR011766">
    <property type="entry name" value="TPP_enzyme_TPP-bd"/>
</dbReference>
<dbReference type="Pfam" id="PF00205">
    <property type="entry name" value="TPP_enzyme_M"/>
    <property type="match status" value="1"/>
</dbReference>
<dbReference type="PANTHER" id="PTHR18968:SF129">
    <property type="entry name" value="ACETOLACTATE SYNTHASE"/>
    <property type="match status" value="1"/>
</dbReference>